<evidence type="ECO:0000256" key="1">
    <source>
        <dbReference type="SAM" id="MobiDB-lite"/>
    </source>
</evidence>
<organism evidence="3 4">
    <name type="scientific">Malurus cyaneus samueli</name>
    <dbReference type="NCBI Taxonomy" id="2593467"/>
    <lineage>
        <taxon>Eukaryota</taxon>
        <taxon>Metazoa</taxon>
        <taxon>Chordata</taxon>
        <taxon>Craniata</taxon>
        <taxon>Vertebrata</taxon>
        <taxon>Euteleostomi</taxon>
        <taxon>Archelosauria</taxon>
        <taxon>Archosauria</taxon>
        <taxon>Dinosauria</taxon>
        <taxon>Saurischia</taxon>
        <taxon>Theropoda</taxon>
        <taxon>Coelurosauria</taxon>
        <taxon>Aves</taxon>
        <taxon>Neognathae</taxon>
        <taxon>Neoaves</taxon>
        <taxon>Telluraves</taxon>
        <taxon>Australaves</taxon>
        <taxon>Passeriformes</taxon>
        <taxon>Meliphagoidea</taxon>
        <taxon>Maluridae</taxon>
        <taxon>Malurus</taxon>
    </lineage>
</organism>
<dbReference type="Gene3D" id="2.60.120.200">
    <property type="match status" value="1"/>
</dbReference>
<dbReference type="GO" id="GO:0007155">
    <property type="term" value="P:cell adhesion"/>
    <property type="evidence" value="ECO:0007669"/>
    <property type="project" value="InterPro"/>
</dbReference>
<evidence type="ECO:0000313" key="3">
    <source>
        <dbReference type="Ensembl" id="ENSMCSP00000010929.1"/>
    </source>
</evidence>
<reference evidence="3" key="1">
    <citation type="submission" date="2025-08" db="UniProtKB">
        <authorList>
            <consortium name="Ensembl"/>
        </authorList>
    </citation>
    <scope>IDENTIFICATION</scope>
</reference>
<dbReference type="AlphaFoldDB" id="A0A8C5TQA5"/>
<dbReference type="PANTHER" id="PTHR10199">
    <property type="entry name" value="THROMBOSPONDIN"/>
    <property type="match status" value="1"/>
</dbReference>
<dbReference type="OrthoDB" id="14563at2759"/>
<name>A0A8C5TQA5_9PASS</name>
<proteinExistence type="predicted"/>
<sequence>MNSDPGLAVGYTAFNGVDFEGTFHVNTITDDDYAGFIFSYQDSASFYVVMWKQTEQTYWWAVKSLTGPGEHLRNALWHTGHTPDHVRLLWKDPRNVGWRDKTSYRWQLAHRPQVGYIRVRLYEGPQLVADSGVIIDTTMRGGRLGVFCFSQENIIWSNLQYRCNGEQEPPGPPHGPSDRRASPLTPAAGVGPGPGALTGFAPVLLTPPALLPQTRSPPTSAFRGFCWKGRE</sequence>
<dbReference type="Pfam" id="PF05735">
    <property type="entry name" value="TSP_C"/>
    <property type="match status" value="2"/>
</dbReference>
<dbReference type="InterPro" id="IPR013320">
    <property type="entry name" value="ConA-like_dom_sf"/>
</dbReference>
<protein>
    <recommendedName>
        <fullName evidence="2">TSP C-terminal domain-containing protein</fullName>
    </recommendedName>
</protein>
<dbReference type="Proteomes" id="UP000694560">
    <property type="component" value="Unplaced"/>
</dbReference>
<accession>A0A8C5TQA5</accession>
<dbReference type="PANTHER" id="PTHR10199:SF89">
    <property type="entry name" value="THROMBOSPONDIN-3"/>
    <property type="match status" value="1"/>
</dbReference>
<dbReference type="InterPro" id="IPR008859">
    <property type="entry name" value="Thrombospondin_C"/>
</dbReference>
<evidence type="ECO:0000313" key="4">
    <source>
        <dbReference type="Proteomes" id="UP000694560"/>
    </source>
</evidence>
<keyword evidence="4" id="KW-1185">Reference proteome</keyword>
<dbReference type="Ensembl" id="ENSMCST00000011215.1">
    <property type="protein sequence ID" value="ENSMCSP00000010929.1"/>
    <property type="gene ID" value="ENSMCSG00000007729.1"/>
</dbReference>
<dbReference type="GO" id="GO:0005509">
    <property type="term" value="F:calcium ion binding"/>
    <property type="evidence" value="ECO:0007669"/>
    <property type="project" value="InterPro"/>
</dbReference>
<evidence type="ECO:0000259" key="2">
    <source>
        <dbReference type="PROSITE" id="PS51236"/>
    </source>
</evidence>
<dbReference type="SUPFAM" id="SSF49899">
    <property type="entry name" value="Concanavalin A-like lectins/glucanases"/>
    <property type="match status" value="1"/>
</dbReference>
<reference evidence="3" key="2">
    <citation type="submission" date="2025-09" db="UniProtKB">
        <authorList>
            <consortium name="Ensembl"/>
        </authorList>
    </citation>
    <scope>IDENTIFICATION</scope>
</reference>
<dbReference type="GO" id="GO:0005576">
    <property type="term" value="C:extracellular region"/>
    <property type="evidence" value="ECO:0007669"/>
    <property type="project" value="InterPro"/>
</dbReference>
<dbReference type="PROSITE" id="PS51236">
    <property type="entry name" value="TSP_CTER"/>
    <property type="match status" value="1"/>
</dbReference>
<feature type="region of interest" description="Disordered" evidence="1">
    <location>
        <begin position="165"/>
        <end position="194"/>
    </location>
</feature>
<dbReference type="FunFam" id="2.60.120.200:FF:000002">
    <property type="entry name" value="Thrombospondin 3"/>
    <property type="match status" value="1"/>
</dbReference>
<feature type="domain" description="TSP C-terminal" evidence="2">
    <location>
        <begin position="1"/>
        <end position="168"/>
    </location>
</feature>